<gene>
    <name evidence="2" type="ORF">HPB48_026511</name>
</gene>
<evidence type="ECO:0000313" key="3">
    <source>
        <dbReference type="Proteomes" id="UP000821853"/>
    </source>
</evidence>
<proteinExistence type="predicted"/>
<feature type="region of interest" description="Disordered" evidence="1">
    <location>
        <begin position="1"/>
        <end position="26"/>
    </location>
</feature>
<feature type="compositionally biased region" description="Acidic residues" evidence="1">
    <location>
        <begin position="1"/>
        <end position="13"/>
    </location>
</feature>
<protein>
    <submittedName>
        <fullName evidence="2">Uncharacterized protein</fullName>
    </submittedName>
</protein>
<name>A0A9J6H1A7_HAELO</name>
<accession>A0A9J6H1A7</accession>
<comment type="caution">
    <text evidence="2">The sequence shown here is derived from an EMBL/GenBank/DDBJ whole genome shotgun (WGS) entry which is preliminary data.</text>
</comment>
<evidence type="ECO:0000256" key="1">
    <source>
        <dbReference type="SAM" id="MobiDB-lite"/>
    </source>
</evidence>
<dbReference type="VEuPathDB" id="VectorBase:HLOH_040432"/>
<dbReference type="AlphaFoldDB" id="A0A9J6H1A7"/>
<dbReference type="EMBL" id="JABSTR010002569">
    <property type="protein sequence ID" value="KAH9384503.1"/>
    <property type="molecule type" value="Genomic_DNA"/>
</dbReference>
<evidence type="ECO:0000313" key="2">
    <source>
        <dbReference type="EMBL" id="KAH9384503.1"/>
    </source>
</evidence>
<dbReference type="Proteomes" id="UP000821853">
    <property type="component" value="Unassembled WGS sequence"/>
</dbReference>
<organism evidence="2 3">
    <name type="scientific">Haemaphysalis longicornis</name>
    <name type="common">Bush tick</name>
    <dbReference type="NCBI Taxonomy" id="44386"/>
    <lineage>
        <taxon>Eukaryota</taxon>
        <taxon>Metazoa</taxon>
        <taxon>Ecdysozoa</taxon>
        <taxon>Arthropoda</taxon>
        <taxon>Chelicerata</taxon>
        <taxon>Arachnida</taxon>
        <taxon>Acari</taxon>
        <taxon>Parasitiformes</taxon>
        <taxon>Ixodida</taxon>
        <taxon>Ixodoidea</taxon>
        <taxon>Ixodidae</taxon>
        <taxon>Haemaphysalinae</taxon>
        <taxon>Haemaphysalis</taxon>
    </lineage>
</organism>
<reference evidence="2 3" key="1">
    <citation type="journal article" date="2020" name="Cell">
        <title>Large-Scale Comparative Analyses of Tick Genomes Elucidate Their Genetic Diversity and Vector Capacities.</title>
        <authorList>
            <consortium name="Tick Genome and Microbiome Consortium (TIGMIC)"/>
            <person name="Jia N."/>
            <person name="Wang J."/>
            <person name="Shi W."/>
            <person name="Du L."/>
            <person name="Sun Y."/>
            <person name="Zhan W."/>
            <person name="Jiang J.F."/>
            <person name="Wang Q."/>
            <person name="Zhang B."/>
            <person name="Ji P."/>
            <person name="Bell-Sakyi L."/>
            <person name="Cui X.M."/>
            <person name="Yuan T.T."/>
            <person name="Jiang B.G."/>
            <person name="Yang W.F."/>
            <person name="Lam T.T."/>
            <person name="Chang Q.C."/>
            <person name="Ding S.J."/>
            <person name="Wang X.J."/>
            <person name="Zhu J.G."/>
            <person name="Ruan X.D."/>
            <person name="Zhao L."/>
            <person name="Wei J.T."/>
            <person name="Ye R.Z."/>
            <person name="Que T.C."/>
            <person name="Du C.H."/>
            <person name="Zhou Y.H."/>
            <person name="Cheng J.X."/>
            <person name="Dai P.F."/>
            <person name="Guo W.B."/>
            <person name="Han X.H."/>
            <person name="Huang E.J."/>
            <person name="Li L.F."/>
            <person name="Wei W."/>
            <person name="Gao Y.C."/>
            <person name="Liu J.Z."/>
            <person name="Shao H.Z."/>
            <person name="Wang X."/>
            <person name="Wang C.C."/>
            <person name="Yang T.C."/>
            <person name="Huo Q.B."/>
            <person name="Li W."/>
            <person name="Chen H.Y."/>
            <person name="Chen S.E."/>
            <person name="Zhou L.G."/>
            <person name="Ni X.B."/>
            <person name="Tian J.H."/>
            <person name="Sheng Y."/>
            <person name="Liu T."/>
            <person name="Pan Y.S."/>
            <person name="Xia L.Y."/>
            <person name="Li J."/>
            <person name="Zhao F."/>
            <person name="Cao W.C."/>
        </authorList>
    </citation>
    <scope>NUCLEOTIDE SEQUENCE [LARGE SCALE GENOMIC DNA]</scope>
    <source>
        <strain evidence="2">HaeL-2018</strain>
    </source>
</reference>
<keyword evidence="3" id="KW-1185">Reference proteome</keyword>
<sequence>MEVAGDEEEEEASDAPKKKPRKSTKVHLEVQLEKLTATVAALTTVTEQKAGTAEQRRRPRIRNCSVGFICVPSIVIEIDGPLAVDGNSGLALQRHQPFSGARFRPVPARSNLPLSLAHRQRRQLLSANSDSDAPRYLATKNHYRHQGSASTIYCTGHRVSVGARHRNERGHSPSVPTAG</sequence>